<gene>
    <name evidence="1" type="ORF">UFOPK1939_00358</name>
</gene>
<protein>
    <submittedName>
        <fullName evidence="1">Unannotated protein</fullName>
    </submittedName>
</protein>
<proteinExistence type="predicted"/>
<reference evidence="1" key="1">
    <citation type="submission" date="2020-05" db="EMBL/GenBank/DDBJ databases">
        <authorList>
            <person name="Chiriac C."/>
            <person name="Salcher M."/>
            <person name="Ghai R."/>
            <person name="Kavagutti S V."/>
        </authorList>
    </citation>
    <scope>NUCLEOTIDE SEQUENCE</scope>
</reference>
<dbReference type="Gene3D" id="3.40.1500.20">
    <property type="match status" value="1"/>
</dbReference>
<dbReference type="AlphaFoldDB" id="A0A6J6I3Z5"/>
<evidence type="ECO:0000313" key="1">
    <source>
        <dbReference type="EMBL" id="CAB4618144.1"/>
    </source>
</evidence>
<organism evidence="1">
    <name type="scientific">freshwater metagenome</name>
    <dbReference type="NCBI Taxonomy" id="449393"/>
    <lineage>
        <taxon>unclassified sequences</taxon>
        <taxon>metagenomes</taxon>
        <taxon>ecological metagenomes</taxon>
    </lineage>
</organism>
<accession>A0A6J6I3Z5</accession>
<dbReference type="EMBL" id="CAEZVF010000034">
    <property type="protein sequence ID" value="CAB4618144.1"/>
    <property type="molecule type" value="Genomic_DNA"/>
</dbReference>
<sequence>MSIVQASCDKWATTLTGFLTQPEVSAISFTSPESGETAGSLTITEGSTRSGARVRVVDTRLLIPALGLDAAMVHAFAPSESTSPHLLSDLATMHDPTPDGGTEMTWHFHVDLMPRVDLITAPEFIDAVYPPLTQTHKSAYAIEGMKPIAVPHRLRSLASPWLIGAIVRPTDEVVTRDLFTTYANRWHELVNNPPLVADPAAQRERDIKHRATMFNDETDPVWQHLAKLVGQADTDTLLAAIRNPV</sequence>
<name>A0A6J6I3Z5_9ZZZZ</name>